<dbReference type="PROSITE" id="PS51257">
    <property type="entry name" value="PROKAR_LIPOPROTEIN"/>
    <property type="match status" value="1"/>
</dbReference>
<sequence length="145" mass="16016">MKNLLIILMIMGVIFSCSNDDANKNVVNPELIGKWKLIETFEDPGDGSGVYESIESEKTIEFSNDGTFTINGPLCQLSTLVGGTFTGNVRNSNYSDNNILVPEEECDPDNPSAEYRVLIENSNLIIYYTACIEGCGNKYQKLNAE</sequence>
<evidence type="ECO:0008006" key="3">
    <source>
        <dbReference type="Google" id="ProtNLM"/>
    </source>
</evidence>
<organism evidence="1 2">
    <name type="scientific">Snuella sedimenti</name>
    <dbReference type="NCBI Taxonomy" id="2798802"/>
    <lineage>
        <taxon>Bacteria</taxon>
        <taxon>Pseudomonadati</taxon>
        <taxon>Bacteroidota</taxon>
        <taxon>Flavobacteriia</taxon>
        <taxon>Flavobacteriales</taxon>
        <taxon>Flavobacteriaceae</taxon>
        <taxon>Snuella</taxon>
    </lineage>
</organism>
<dbReference type="AlphaFoldDB" id="A0A8J7J1E5"/>
<dbReference type="RefSeq" id="WP_199113455.1">
    <property type="nucleotide sequence ID" value="NZ_JAELVQ010000003.1"/>
</dbReference>
<gene>
    <name evidence="1" type="ORF">JF259_03600</name>
</gene>
<keyword evidence="2" id="KW-1185">Reference proteome</keyword>
<accession>A0A8J7J1E5</accession>
<dbReference type="EMBL" id="JAELVQ010000003">
    <property type="protein sequence ID" value="MBJ6367169.1"/>
    <property type="molecule type" value="Genomic_DNA"/>
</dbReference>
<evidence type="ECO:0000313" key="2">
    <source>
        <dbReference type="Proteomes" id="UP000610931"/>
    </source>
</evidence>
<evidence type="ECO:0000313" key="1">
    <source>
        <dbReference type="EMBL" id="MBJ6367169.1"/>
    </source>
</evidence>
<proteinExistence type="predicted"/>
<reference evidence="1" key="1">
    <citation type="submission" date="2020-12" db="EMBL/GenBank/DDBJ databases">
        <title>Snuella sp. nov., isolated from sediment in Incheon.</title>
        <authorList>
            <person name="Kim W."/>
        </authorList>
    </citation>
    <scope>NUCLEOTIDE SEQUENCE</scope>
    <source>
        <strain evidence="1">CAU 1569</strain>
    </source>
</reference>
<name>A0A8J7J1E5_9FLAO</name>
<protein>
    <recommendedName>
        <fullName evidence="3">Lipocalin-like domain-containing protein</fullName>
    </recommendedName>
</protein>
<dbReference type="Proteomes" id="UP000610931">
    <property type="component" value="Unassembled WGS sequence"/>
</dbReference>
<comment type="caution">
    <text evidence="1">The sequence shown here is derived from an EMBL/GenBank/DDBJ whole genome shotgun (WGS) entry which is preliminary data.</text>
</comment>